<keyword evidence="1" id="KW-0472">Membrane</keyword>
<keyword evidence="1" id="KW-1133">Transmembrane helix</keyword>
<evidence type="ECO:0000313" key="3">
    <source>
        <dbReference type="Proteomes" id="UP001238540"/>
    </source>
</evidence>
<organism evidence="2 3">
    <name type="scientific">Vibrio ostreicida</name>
    <dbReference type="NCBI Taxonomy" id="526588"/>
    <lineage>
        <taxon>Bacteria</taxon>
        <taxon>Pseudomonadati</taxon>
        <taxon>Pseudomonadota</taxon>
        <taxon>Gammaproteobacteria</taxon>
        <taxon>Vibrionales</taxon>
        <taxon>Vibrionaceae</taxon>
        <taxon>Vibrio</taxon>
    </lineage>
</organism>
<protein>
    <submittedName>
        <fullName evidence="2">Uncharacterized protein</fullName>
    </submittedName>
</protein>
<reference evidence="3" key="1">
    <citation type="journal article" date="2019" name="Int. J. Syst. Evol. Microbiol.">
        <title>The Global Catalogue of Microorganisms (GCM) 10K type strain sequencing project: providing services to taxonomists for standard genome sequencing and annotation.</title>
        <authorList>
            <consortium name="The Broad Institute Genomics Platform"/>
            <consortium name="The Broad Institute Genome Sequencing Center for Infectious Disease"/>
            <person name="Wu L."/>
            <person name="Ma J."/>
        </authorList>
    </citation>
    <scope>NUCLEOTIDE SEQUENCE [LARGE SCALE GENOMIC DNA]</scope>
    <source>
        <strain evidence="3">CECT 7398</strain>
    </source>
</reference>
<sequence length="171" mass="18624">MNSNYHFSCVSCNNTSDLKLSSERVRQLDNGGAITCKCGTFLYPDDEQYDTASTLVKERKSTTVLINFVGTICCLIVISANMPGSLALIGIIMSSLIGPKYLGDSTELKTKVAPLHKAPSKKFTSIEEFKASSKKLNVGFSEMKDKCCICEVLTNQTVNNLHICAPCSHKA</sequence>
<keyword evidence="1" id="KW-0812">Transmembrane</keyword>
<name>A0ABT8BRS3_9VIBR</name>
<evidence type="ECO:0000256" key="1">
    <source>
        <dbReference type="SAM" id="Phobius"/>
    </source>
</evidence>
<dbReference type="EMBL" id="JAUFQC010000001">
    <property type="protein sequence ID" value="MDN3609646.1"/>
    <property type="molecule type" value="Genomic_DNA"/>
</dbReference>
<evidence type="ECO:0000313" key="2">
    <source>
        <dbReference type="EMBL" id="MDN3609646.1"/>
    </source>
</evidence>
<dbReference type="RefSeq" id="WP_217702172.1">
    <property type="nucleotide sequence ID" value="NZ_JABEYA020000007.1"/>
</dbReference>
<feature type="transmembrane region" description="Helical" evidence="1">
    <location>
        <begin position="64"/>
        <end position="80"/>
    </location>
</feature>
<keyword evidence="3" id="KW-1185">Reference proteome</keyword>
<accession>A0ABT8BRS3</accession>
<proteinExistence type="predicted"/>
<comment type="caution">
    <text evidence="2">The sequence shown here is derived from an EMBL/GenBank/DDBJ whole genome shotgun (WGS) entry which is preliminary data.</text>
</comment>
<dbReference type="Proteomes" id="UP001238540">
    <property type="component" value="Unassembled WGS sequence"/>
</dbReference>
<gene>
    <name evidence="2" type="ORF">QWZ16_08015</name>
</gene>